<dbReference type="SUPFAM" id="SSF81383">
    <property type="entry name" value="F-box domain"/>
    <property type="match status" value="1"/>
</dbReference>
<feature type="domain" description="KIB1-4 beta-propeller" evidence="1">
    <location>
        <begin position="61"/>
        <end position="342"/>
    </location>
</feature>
<dbReference type="PANTHER" id="PTHR33110">
    <property type="entry name" value="F-BOX/KELCH-REPEAT PROTEIN-RELATED"/>
    <property type="match status" value="1"/>
</dbReference>
<reference evidence="2 3" key="2">
    <citation type="submission" date="2024-10" db="EMBL/GenBank/DDBJ databases">
        <authorList>
            <person name="Ryan C."/>
        </authorList>
    </citation>
    <scope>NUCLEOTIDE SEQUENCE [LARGE SCALE GENOMIC DNA]</scope>
</reference>
<gene>
    <name evidence="2" type="ORF">URODEC1_LOCUS69696</name>
</gene>
<evidence type="ECO:0000313" key="2">
    <source>
        <dbReference type="EMBL" id="CAL5009843.1"/>
    </source>
</evidence>
<accession>A0ABC9BZT6</accession>
<dbReference type="InterPro" id="IPR036047">
    <property type="entry name" value="F-box-like_dom_sf"/>
</dbReference>
<dbReference type="InterPro" id="IPR005174">
    <property type="entry name" value="KIB1-4_b-propeller"/>
</dbReference>
<protein>
    <recommendedName>
        <fullName evidence="1">KIB1-4 beta-propeller domain-containing protein</fullName>
    </recommendedName>
</protein>
<reference evidence="3" key="1">
    <citation type="submission" date="2024-06" db="EMBL/GenBank/DDBJ databases">
        <authorList>
            <person name="Ryan C."/>
        </authorList>
    </citation>
    <scope>NUCLEOTIDE SEQUENCE [LARGE SCALE GENOMIC DNA]</scope>
</reference>
<dbReference type="Proteomes" id="UP001497457">
    <property type="component" value="Chromosome 28b"/>
</dbReference>
<dbReference type="Gene3D" id="1.20.1280.50">
    <property type="match status" value="1"/>
</dbReference>
<feature type="domain" description="KIB1-4 beta-propeller" evidence="1">
    <location>
        <begin position="499"/>
        <end position="780"/>
    </location>
</feature>
<evidence type="ECO:0000259" key="1">
    <source>
        <dbReference type="Pfam" id="PF03478"/>
    </source>
</evidence>
<dbReference type="AlphaFoldDB" id="A0ABC9BZT6"/>
<dbReference type="Pfam" id="PF03478">
    <property type="entry name" value="Beta-prop_KIB1-4"/>
    <property type="match status" value="2"/>
</dbReference>
<name>A0ABC9BZT6_9POAL</name>
<sequence length="827" mass="89655">MATSSPWSSSLPQKIVAAVLRLLPSHADRVRFAAVCRPWRAAAARHPLPPLPWLALPDGTFFSFPSSAALRFPVAVADGGYQYHGSCDDWLLFNGGAAGSDGEGYLLTNPFTGATARLPPLSRVRFAVGDGGGAALAWRGIADDRRAPRGATVRKLAMCSGGRLVAAVVGDGRLGKIAMCRPGAASWVMSGHDAWRGINDMAFYEGKVYVVDDAGELFAMPTGVDPRTGEPTVAWARCVVKASGLRRRKKQQAPPSMRYLFVHGGRLMMVHRTMLITGDGGGATAKFAVFAADLVSARWSEVASVGGDTALFVGRWRSLARRVSMYGMPGNRIQFLDDDRGCPGSFGSYDMGDGKTYPLFPTLDLCNGVGDTPATWLFPRDEEVVSRWCDLPADVLGLVVRGLRSRENRLNLRVVCRDWCASTRQHLRRRPGARPPVVVVEKPLARAAAVAATMPPPPPPAVAYLVLPNGSIFGYPDLTPRRHDKKSPAGGGFGGYIGAAGDDWLLFHDDGGLFRLTSPITGETRLLPSFHGIRAQAGPVELVNDPVPTTHLPTATAAQWRHDDTAMSVRKVVVCPDDNGGGGFVYAAAIFGREHFAKVAVCSLETFSWSHSAGDRWRWYDDLAFAGGRLYAITAREDLLDFDVGFDGDAGGAPFVARVERVIEGAGVGRPCPGARQVHYLVPSGGGELLMVRRRFPHAGGGASRFEVLRADIEEQRWEAVRSLGYAGEEALFVSRLCSRVVRGRHLRGDEIFFLPDDCAGMSFWGTRRRRGDHHAAVYDMWAGTVTYLMPRQPGDDDDDDDDGHTMATWLFDTSATTARRGTLKYK</sequence>
<proteinExistence type="predicted"/>
<organism evidence="2 3">
    <name type="scientific">Urochloa decumbens</name>
    <dbReference type="NCBI Taxonomy" id="240449"/>
    <lineage>
        <taxon>Eukaryota</taxon>
        <taxon>Viridiplantae</taxon>
        <taxon>Streptophyta</taxon>
        <taxon>Embryophyta</taxon>
        <taxon>Tracheophyta</taxon>
        <taxon>Spermatophyta</taxon>
        <taxon>Magnoliopsida</taxon>
        <taxon>Liliopsida</taxon>
        <taxon>Poales</taxon>
        <taxon>Poaceae</taxon>
        <taxon>PACMAD clade</taxon>
        <taxon>Panicoideae</taxon>
        <taxon>Panicodae</taxon>
        <taxon>Paniceae</taxon>
        <taxon>Melinidinae</taxon>
        <taxon>Urochloa</taxon>
    </lineage>
</organism>
<dbReference type="PANTHER" id="PTHR33110:SF110">
    <property type="entry name" value="OS11G0624400 PROTEIN"/>
    <property type="match status" value="1"/>
</dbReference>
<evidence type="ECO:0000313" key="3">
    <source>
        <dbReference type="Proteomes" id="UP001497457"/>
    </source>
</evidence>
<keyword evidence="3" id="KW-1185">Reference proteome</keyword>
<dbReference type="EMBL" id="OZ075138">
    <property type="protein sequence ID" value="CAL5009843.1"/>
    <property type="molecule type" value="Genomic_DNA"/>
</dbReference>